<dbReference type="InterPro" id="IPR050695">
    <property type="entry name" value="N-acetylmuramoyl_amidase_3"/>
</dbReference>
<organism evidence="3">
    <name type="scientific">uncultured Bacillota bacterium</name>
    <dbReference type="NCBI Taxonomy" id="344338"/>
    <lineage>
        <taxon>Bacteria</taxon>
        <taxon>Bacillati</taxon>
        <taxon>Bacillota</taxon>
        <taxon>environmental samples</taxon>
    </lineage>
</organism>
<accession>A0A650ENH1</accession>
<dbReference type="Gene3D" id="3.40.630.40">
    <property type="entry name" value="Zn-dependent exopeptidases"/>
    <property type="match status" value="1"/>
</dbReference>
<dbReference type="EMBL" id="MN577573">
    <property type="protein sequence ID" value="QGT51213.1"/>
    <property type="molecule type" value="Genomic_DNA"/>
</dbReference>
<evidence type="ECO:0000259" key="2">
    <source>
        <dbReference type="SMART" id="SM00646"/>
    </source>
</evidence>
<gene>
    <name evidence="3" type="ORF">Firmicute1046_2890</name>
</gene>
<dbReference type="GO" id="GO:0008745">
    <property type="term" value="F:N-acetylmuramoyl-L-alanine amidase activity"/>
    <property type="evidence" value="ECO:0007669"/>
    <property type="project" value="InterPro"/>
</dbReference>
<dbReference type="CDD" id="cd02696">
    <property type="entry name" value="MurNAc-LAA"/>
    <property type="match status" value="1"/>
</dbReference>
<dbReference type="InterPro" id="IPR002508">
    <property type="entry name" value="MurNAc-LAA_cat"/>
</dbReference>
<evidence type="ECO:0000256" key="1">
    <source>
        <dbReference type="ARBA" id="ARBA00022801"/>
    </source>
</evidence>
<dbReference type="GO" id="GO:0030288">
    <property type="term" value="C:outer membrane-bounded periplasmic space"/>
    <property type="evidence" value="ECO:0007669"/>
    <property type="project" value="TreeGrafter"/>
</dbReference>
<evidence type="ECO:0000313" key="3">
    <source>
        <dbReference type="EMBL" id="QGT51213.1"/>
    </source>
</evidence>
<proteinExistence type="predicted"/>
<protein>
    <recommendedName>
        <fullName evidence="2">MurNAc-LAA domain-containing protein</fullName>
    </recommendedName>
</protein>
<reference evidence="3" key="1">
    <citation type="journal article" date="2020" name="J. ISSAAS">
        <title>Lactobacilli and other gastrointestinal microbiota of Peromyscus leucopus, reservoir host for agents of Lyme disease and other zoonoses in North America.</title>
        <authorList>
            <person name="Milovic A."/>
            <person name="Bassam K."/>
            <person name="Shao H."/>
            <person name="Chatzistamou I."/>
            <person name="Tufts D.M."/>
            <person name="Diuk-Wasser M."/>
            <person name="Barbour A.G."/>
        </authorList>
    </citation>
    <scope>NUCLEOTIDE SEQUENCE</scope>
    <source>
        <strain evidence="3">LL40</strain>
    </source>
</reference>
<feature type="domain" description="MurNAc-LAA" evidence="2">
    <location>
        <begin position="70"/>
        <end position="180"/>
    </location>
</feature>
<dbReference type="AlphaFoldDB" id="A0A650ENH1"/>
<sequence length="185" mass="19754">MATKIFVDAGHGGPDPGAVGNGVVEQQVNLNVANELARLLREGGYEVMTYRSTASENVLSNKNADLRNRAAMANQWGANYFISIHTNSSPNTAASGFETYVYRLGGTAEALAQSIQSAFVAALGSNDRGVHQANFAVLRRTAMPAVLCELGYLTNPTEALNLNSPAWQRAAAKAIYTGIYNFVKP</sequence>
<dbReference type="Pfam" id="PF01520">
    <property type="entry name" value="Amidase_3"/>
    <property type="match status" value="1"/>
</dbReference>
<dbReference type="GO" id="GO:0009253">
    <property type="term" value="P:peptidoglycan catabolic process"/>
    <property type="evidence" value="ECO:0007669"/>
    <property type="project" value="InterPro"/>
</dbReference>
<keyword evidence="1" id="KW-0378">Hydrolase</keyword>
<dbReference type="PANTHER" id="PTHR30404:SF0">
    <property type="entry name" value="N-ACETYLMURAMOYL-L-ALANINE AMIDASE AMIC"/>
    <property type="match status" value="1"/>
</dbReference>
<name>A0A650ENH1_9FIRM</name>
<dbReference type="SUPFAM" id="SSF53187">
    <property type="entry name" value="Zn-dependent exopeptidases"/>
    <property type="match status" value="1"/>
</dbReference>
<dbReference type="PANTHER" id="PTHR30404">
    <property type="entry name" value="N-ACETYLMURAMOYL-L-ALANINE AMIDASE"/>
    <property type="match status" value="1"/>
</dbReference>
<dbReference type="SMART" id="SM00646">
    <property type="entry name" value="Ami_3"/>
    <property type="match status" value="1"/>
</dbReference>